<dbReference type="GO" id="GO:0005737">
    <property type="term" value="C:cytoplasm"/>
    <property type="evidence" value="ECO:0007669"/>
    <property type="project" value="TreeGrafter"/>
</dbReference>
<dbReference type="InterPro" id="IPR054429">
    <property type="entry name" value="Znf-CCCH_Muscleblind-like"/>
</dbReference>
<evidence type="ECO:0000256" key="7">
    <source>
        <dbReference type="ARBA" id="ARBA00038226"/>
    </source>
</evidence>
<evidence type="ECO:0000313" key="11">
    <source>
        <dbReference type="EnsemblMetazoa" id="SCAU003824-PI"/>
    </source>
</evidence>
<dbReference type="Gene3D" id="3.30.1370.210">
    <property type="match status" value="3"/>
</dbReference>
<feature type="zinc finger region" description="C3H1-type" evidence="8">
    <location>
        <begin position="18"/>
        <end position="46"/>
    </location>
</feature>
<feature type="zinc finger region" description="C3H1-type" evidence="8">
    <location>
        <begin position="486"/>
        <end position="512"/>
    </location>
</feature>
<keyword evidence="2 8" id="KW-0479">Metal-binding</keyword>
<dbReference type="STRING" id="35570.A0A1I8P0U9"/>
<feature type="zinc finger region" description="C3H1-type" evidence="8">
    <location>
        <begin position="52"/>
        <end position="80"/>
    </location>
</feature>
<dbReference type="GO" id="GO:0008270">
    <property type="term" value="F:zinc ion binding"/>
    <property type="evidence" value="ECO:0007669"/>
    <property type="project" value="UniProtKB-KW"/>
</dbReference>
<keyword evidence="3" id="KW-0677">Repeat</keyword>
<feature type="region of interest" description="Disordered" evidence="9">
    <location>
        <begin position="720"/>
        <end position="792"/>
    </location>
</feature>
<dbReference type="PROSITE" id="PS50103">
    <property type="entry name" value="ZF_C3H1"/>
    <property type="match status" value="6"/>
</dbReference>
<dbReference type="AlphaFoldDB" id="A0A1I8P0U9"/>
<dbReference type="SMART" id="SM00356">
    <property type="entry name" value="ZnF_C3H1"/>
    <property type="match status" value="6"/>
</dbReference>
<evidence type="ECO:0000256" key="4">
    <source>
        <dbReference type="ARBA" id="ARBA00022771"/>
    </source>
</evidence>
<feature type="region of interest" description="Disordered" evidence="9">
    <location>
        <begin position="313"/>
        <end position="336"/>
    </location>
</feature>
<evidence type="ECO:0000256" key="2">
    <source>
        <dbReference type="ARBA" id="ARBA00022723"/>
    </source>
</evidence>
<accession>A0A1I8P0U9</accession>
<dbReference type="Proteomes" id="UP000095300">
    <property type="component" value="Unassembled WGS sequence"/>
</dbReference>
<feature type="region of interest" description="Disordered" evidence="9">
    <location>
        <begin position="618"/>
        <end position="640"/>
    </location>
</feature>
<dbReference type="InterPro" id="IPR000571">
    <property type="entry name" value="Znf_CCCH"/>
</dbReference>
<feature type="compositionally biased region" description="Basic residues" evidence="9">
    <location>
        <begin position="271"/>
        <end position="282"/>
    </location>
</feature>
<sequence length="905" mass="99551">MAAMVNMTSLLNGKDSRWLQLEVCREFQRNKCSRQDTECKFAHPPANVEVQNGKVTACYDSIKGRCNRDKPPCKYFHPPQHLKDQLLINGRNHLALKNALMQQMGIAPGQPVIPGQVPAVATNPYLTGIPANTYSPYFAPGHLVPALLGPDPSAVASQLGPVVPQAVQVAQQKIPRSDRLEVCREFVRGACKRAESECRFAHPQDTVARHDDGSITVCMDAVKGRCTRDPCRYFHPPLHLQAQLKAAHSRATAVAAAAATAPVSVSAATLSHHHQQQQHHLHQQQLQYHLQQQQQQTTTTTTTNTLNGSALMATQQQQQQQPHHQQQQQQQTNMANAAAAAAAANAAAVAAMSLGQQHPLEVGKKRAADTDMFQLMDVKAVGSFYYENFAYSGMVPIKRPAAEKSGIPVYPGATTYQQLMQLQQPFVPVSSSKKIPINASYVIYTDESGQLLDTLPVCQDFNRSMCSRLNCRFVHLTEDDKVEVCDQRVAVCRDHANGQCRRKQCKYYHIPIVLPPANIMAALINGNHNNSTIISSNNNSSINNNNNNSNITNLNTQHNQLQTTQQQQQQQQQQHDFEQHILQQQQKVATTCGVMPAVATTIATTNYNNNLIIIEPHHQQSPQQQQQHPHHHQQQQQQQQHFYTPATISYTTQHHPQQATTLATPKVLTSQSSQLFHATPTTHITTVPHIFHTSPHQQQQQQQQQQFQQLQYTTANTTAYQGSHPHQQMPQHTIQHQTHHHHPHQHHQTHHHITSPYSPSAASTSSSASSSCSKACSPTLSTTTTHSTTSTATIPTPMAANYLPLAAAAAPLPPSNTTNYLKAPPPPPPNAATAMTLAIATQAPLVLGCSTLSNSSYSTNCIPILTTPPDVSALAGATTLSHHHHHHQTGHATAFIYPATAQPQH</sequence>
<feature type="domain" description="C3H1-type" evidence="10">
    <location>
        <begin position="486"/>
        <end position="512"/>
    </location>
</feature>
<feature type="compositionally biased region" description="Low complexity" evidence="9">
    <location>
        <begin position="754"/>
        <end position="792"/>
    </location>
</feature>
<dbReference type="VEuPathDB" id="VectorBase:SCAU003824"/>
<feature type="domain" description="C3H1-type" evidence="10">
    <location>
        <begin position="177"/>
        <end position="205"/>
    </location>
</feature>
<feature type="domain" description="C3H1-type" evidence="10">
    <location>
        <begin position="452"/>
        <end position="478"/>
    </location>
</feature>
<feature type="region of interest" description="Disordered" evidence="9">
    <location>
        <begin position="266"/>
        <end position="292"/>
    </location>
</feature>
<comment type="similarity">
    <text evidence="7">Belongs to the muscleblind family.</text>
</comment>
<name>A0A1I8P0U9_STOCA</name>
<dbReference type="GO" id="GO:0005654">
    <property type="term" value="C:nucleoplasm"/>
    <property type="evidence" value="ECO:0007669"/>
    <property type="project" value="TreeGrafter"/>
</dbReference>
<feature type="zinc finger region" description="C3H1-type" evidence="8">
    <location>
        <begin position="212"/>
        <end position="238"/>
    </location>
</feature>
<comment type="subcellular location">
    <subcellularLocation>
        <location evidence="1">Nucleus</location>
    </subcellularLocation>
</comment>
<feature type="compositionally biased region" description="Low complexity" evidence="9">
    <location>
        <begin position="724"/>
        <end position="736"/>
    </location>
</feature>
<dbReference type="GO" id="GO:0043484">
    <property type="term" value="P:regulation of RNA splicing"/>
    <property type="evidence" value="ECO:0007669"/>
    <property type="project" value="TreeGrafter"/>
</dbReference>
<evidence type="ECO:0000259" key="10">
    <source>
        <dbReference type="PROSITE" id="PS50103"/>
    </source>
</evidence>
<feature type="domain" description="C3H1-type" evidence="10">
    <location>
        <begin position="212"/>
        <end position="238"/>
    </location>
</feature>
<dbReference type="PANTHER" id="PTHR12675">
    <property type="entry name" value="MUSCLEBLIND-LIKE PROTEIN"/>
    <property type="match status" value="1"/>
</dbReference>
<reference evidence="11" key="1">
    <citation type="submission" date="2020-05" db="UniProtKB">
        <authorList>
            <consortium name="EnsemblMetazoa"/>
        </authorList>
    </citation>
    <scope>IDENTIFICATION</scope>
    <source>
        <strain evidence="11">USDA</strain>
    </source>
</reference>
<evidence type="ECO:0000256" key="1">
    <source>
        <dbReference type="ARBA" id="ARBA00004123"/>
    </source>
</evidence>
<dbReference type="PANTHER" id="PTHR12675:SF12">
    <property type="entry name" value="PROTEIN MUSCLEBLIND"/>
    <property type="match status" value="1"/>
</dbReference>
<dbReference type="EnsemblMetazoa" id="SCAU003824-RI">
    <property type="protein sequence ID" value="SCAU003824-PI"/>
    <property type="gene ID" value="SCAU003824"/>
</dbReference>
<evidence type="ECO:0000256" key="8">
    <source>
        <dbReference type="PROSITE-ProRule" id="PRU00723"/>
    </source>
</evidence>
<evidence type="ECO:0000256" key="3">
    <source>
        <dbReference type="ARBA" id="ARBA00022737"/>
    </source>
</evidence>
<organism evidence="11 12">
    <name type="scientific">Stomoxys calcitrans</name>
    <name type="common">Stable fly</name>
    <name type="synonym">Conops calcitrans</name>
    <dbReference type="NCBI Taxonomy" id="35570"/>
    <lineage>
        <taxon>Eukaryota</taxon>
        <taxon>Metazoa</taxon>
        <taxon>Ecdysozoa</taxon>
        <taxon>Arthropoda</taxon>
        <taxon>Hexapoda</taxon>
        <taxon>Insecta</taxon>
        <taxon>Pterygota</taxon>
        <taxon>Neoptera</taxon>
        <taxon>Endopterygota</taxon>
        <taxon>Diptera</taxon>
        <taxon>Brachycera</taxon>
        <taxon>Muscomorpha</taxon>
        <taxon>Muscoidea</taxon>
        <taxon>Muscidae</taxon>
        <taxon>Stomoxys</taxon>
    </lineage>
</organism>
<feature type="compositionally biased region" description="Basic residues" evidence="9">
    <location>
        <begin position="737"/>
        <end position="753"/>
    </location>
</feature>
<keyword evidence="6" id="KW-0539">Nucleus</keyword>
<dbReference type="FunFam" id="3.30.1370.210:FF:000005">
    <property type="entry name" value="Muscleblind, isoform M"/>
    <property type="match status" value="1"/>
</dbReference>
<keyword evidence="4 8" id="KW-0863">Zinc-finger</keyword>
<gene>
    <name evidence="11" type="primary">106083996</name>
</gene>
<keyword evidence="5 8" id="KW-0862">Zinc</keyword>
<evidence type="ECO:0000256" key="5">
    <source>
        <dbReference type="ARBA" id="ARBA00022833"/>
    </source>
</evidence>
<evidence type="ECO:0000256" key="6">
    <source>
        <dbReference type="ARBA" id="ARBA00023242"/>
    </source>
</evidence>
<feature type="zinc finger region" description="C3H1-type" evidence="8">
    <location>
        <begin position="452"/>
        <end position="478"/>
    </location>
</feature>
<dbReference type="GO" id="GO:0003723">
    <property type="term" value="F:RNA binding"/>
    <property type="evidence" value="ECO:0007669"/>
    <property type="project" value="TreeGrafter"/>
</dbReference>
<feature type="domain" description="C3H1-type" evidence="10">
    <location>
        <begin position="52"/>
        <end position="80"/>
    </location>
</feature>
<protein>
    <recommendedName>
        <fullName evidence="10">C3H1-type domain-containing protein</fullName>
    </recommendedName>
</protein>
<feature type="compositionally biased region" description="Low complexity" evidence="9">
    <location>
        <begin position="283"/>
        <end position="292"/>
    </location>
</feature>
<feature type="compositionally biased region" description="Low complexity" evidence="9">
    <location>
        <begin position="618"/>
        <end position="627"/>
    </location>
</feature>
<feature type="zinc finger region" description="C3H1-type" evidence="8">
    <location>
        <begin position="177"/>
        <end position="205"/>
    </location>
</feature>
<dbReference type="KEGG" id="scac:106083996"/>
<dbReference type="OrthoDB" id="6285980at2759"/>
<proteinExistence type="inferred from homology"/>
<dbReference type="Pfam" id="PF22628">
    <property type="entry name" value="zf-CCCH_10"/>
    <property type="match status" value="3"/>
</dbReference>
<feature type="domain" description="C3H1-type" evidence="10">
    <location>
        <begin position="18"/>
        <end position="46"/>
    </location>
</feature>
<evidence type="ECO:0000313" key="12">
    <source>
        <dbReference type="Proteomes" id="UP000095300"/>
    </source>
</evidence>
<keyword evidence="12" id="KW-1185">Reference proteome</keyword>
<evidence type="ECO:0000256" key="9">
    <source>
        <dbReference type="SAM" id="MobiDB-lite"/>
    </source>
</evidence>